<evidence type="ECO:0000313" key="2">
    <source>
        <dbReference type="Proteomes" id="UP000240883"/>
    </source>
</evidence>
<sequence length="158" mass="17111">MHSVSSPMHPRLGASCSGMAILWVCTSDCCTPSKGNGAPARLTNPFHGIISGCVDCSIPAIHTFAIRLPTTLGLATVTGACYSNPIAHLMTHLRLHSWGCAFCEAVRGSSFARRHGCRLHGCQLTMKRWAESSFENLHIYLLTHIDPKKLLGEDGCIH</sequence>
<protein>
    <submittedName>
        <fullName evidence="1">Uncharacterized protein</fullName>
    </submittedName>
</protein>
<reference evidence="1 2" key="1">
    <citation type="journal article" date="2018" name="Front. Microbiol.">
        <title>Genome-Wide Analysis of Corynespora cassiicola Leaf Fall Disease Putative Effectors.</title>
        <authorList>
            <person name="Lopez D."/>
            <person name="Ribeiro S."/>
            <person name="Label P."/>
            <person name="Fumanal B."/>
            <person name="Venisse J.S."/>
            <person name="Kohler A."/>
            <person name="de Oliveira R.R."/>
            <person name="Labutti K."/>
            <person name="Lipzen A."/>
            <person name="Lail K."/>
            <person name="Bauer D."/>
            <person name="Ohm R.A."/>
            <person name="Barry K.W."/>
            <person name="Spatafora J."/>
            <person name="Grigoriev I.V."/>
            <person name="Martin F.M."/>
            <person name="Pujade-Renaud V."/>
        </authorList>
    </citation>
    <scope>NUCLEOTIDE SEQUENCE [LARGE SCALE GENOMIC DNA]</scope>
    <source>
        <strain evidence="1 2">Philippines</strain>
    </source>
</reference>
<dbReference type="Proteomes" id="UP000240883">
    <property type="component" value="Unassembled WGS sequence"/>
</dbReference>
<gene>
    <name evidence="1" type="ORF">BS50DRAFT_324593</name>
</gene>
<keyword evidence="2" id="KW-1185">Reference proteome</keyword>
<organism evidence="1 2">
    <name type="scientific">Corynespora cassiicola Philippines</name>
    <dbReference type="NCBI Taxonomy" id="1448308"/>
    <lineage>
        <taxon>Eukaryota</taxon>
        <taxon>Fungi</taxon>
        <taxon>Dikarya</taxon>
        <taxon>Ascomycota</taxon>
        <taxon>Pezizomycotina</taxon>
        <taxon>Dothideomycetes</taxon>
        <taxon>Pleosporomycetidae</taxon>
        <taxon>Pleosporales</taxon>
        <taxon>Corynesporascaceae</taxon>
        <taxon>Corynespora</taxon>
    </lineage>
</organism>
<dbReference type="EMBL" id="KZ678133">
    <property type="protein sequence ID" value="PSN68802.1"/>
    <property type="molecule type" value="Genomic_DNA"/>
</dbReference>
<accession>A0A2T2NTN2</accession>
<proteinExistence type="predicted"/>
<dbReference type="AlphaFoldDB" id="A0A2T2NTN2"/>
<evidence type="ECO:0000313" key="1">
    <source>
        <dbReference type="EMBL" id="PSN68802.1"/>
    </source>
</evidence>
<name>A0A2T2NTN2_CORCC</name>